<dbReference type="GO" id="GO:0080120">
    <property type="term" value="P:CAAX-box protein maturation"/>
    <property type="evidence" value="ECO:0007669"/>
    <property type="project" value="UniProtKB-ARBA"/>
</dbReference>
<feature type="transmembrane region" description="Helical" evidence="1">
    <location>
        <begin position="24"/>
        <end position="50"/>
    </location>
</feature>
<evidence type="ECO:0000313" key="3">
    <source>
        <dbReference type="EMBL" id="MDH0145657.1"/>
    </source>
</evidence>
<sequence>MNWRATGCSDVRAALPLGLPLATLLSGLALGLIEPIGALLVLAFAGWLLAEPYLPRLPWLATTLIGAILLAAHLLPGFNPLPLGPPQDLGGAAPLQLRLSPDKAMVAALLLAWWLGQPRAAWRSKRCTWLVSGACLASVPLLAVAGGVLAWQPKWPAQFLAWLAVNLAVTCLAEELIFRALLQRELVRRFGAASGIGLAAILFGAAHLPFGTGFALLAGLAGLGYGLAFHCAGDRLWAAVSLHGLLNCLHLLLLSYPLR</sequence>
<feature type="transmembrane region" description="Helical" evidence="1">
    <location>
        <begin position="157"/>
        <end position="178"/>
    </location>
</feature>
<accession>A0A4S2BHZ1</accession>
<gene>
    <name evidence="3" type="ORF">N7335_04575</name>
</gene>
<comment type="caution">
    <text evidence="3">The sequence shown here is derived from an EMBL/GenBank/DDBJ whole genome shotgun (WGS) entry which is preliminary data.</text>
</comment>
<keyword evidence="1" id="KW-0472">Membrane</keyword>
<dbReference type="Pfam" id="PF02517">
    <property type="entry name" value="Rce1-like"/>
    <property type="match status" value="1"/>
</dbReference>
<dbReference type="RefSeq" id="WP_080558871.1">
    <property type="nucleotide sequence ID" value="NZ_JAOCDX010000007.1"/>
</dbReference>
<dbReference type="EMBL" id="JAODZE010000003">
    <property type="protein sequence ID" value="MDH0145657.1"/>
    <property type="molecule type" value="Genomic_DNA"/>
</dbReference>
<organism evidence="3 4">
    <name type="scientific">Stutzerimonas stutzeri</name>
    <name type="common">Pseudomonas stutzeri</name>
    <dbReference type="NCBI Taxonomy" id="316"/>
    <lineage>
        <taxon>Bacteria</taxon>
        <taxon>Pseudomonadati</taxon>
        <taxon>Pseudomonadota</taxon>
        <taxon>Gammaproteobacteria</taxon>
        <taxon>Pseudomonadales</taxon>
        <taxon>Pseudomonadaceae</taxon>
        <taxon>Stutzerimonas</taxon>
    </lineage>
</organism>
<feature type="transmembrane region" description="Helical" evidence="1">
    <location>
        <begin position="190"/>
        <end position="206"/>
    </location>
</feature>
<keyword evidence="1" id="KW-0812">Transmembrane</keyword>
<name>A0A4S2BHZ1_STUST</name>
<proteinExistence type="predicted"/>
<protein>
    <submittedName>
        <fullName evidence="3">CPBP family intramembrane metalloprotease</fullName>
    </submittedName>
</protein>
<keyword evidence="3" id="KW-0645">Protease</keyword>
<keyword evidence="3" id="KW-0482">Metalloprotease</keyword>
<feature type="domain" description="CAAX prenyl protease 2/Lysostaphin resistance protein A-like" evidence="2">
    <location>
        <begin position="157"/>
        <end position="248"/>
    </location>
</feature>
<keyword evidence="1" id="KW-1133">Transmembrane helix</keyword>
<keyword evidence="3" id="KW-0378">Hydrolase</keyword>
<feature type="transmembrane region" description="Helical" evidence="1">
    <location>
        <begin position="57"/>
        <end position="75"/>
    </location>
</feature>
<feature type="transmembrane region" description="Helical" evidence="1">
    <location>
        <begin position="236"/>
        <end position="256"/>
    </location>
</feature>
<feature type="transmembrane region" description="Helical" evidence="1">
    <location>
        <begin position="95"/>
        <end position="115"/>
    </location>
</feature>
<dbReference type="Proteomes" id="UP001158076">
    <property type="component" value="Unassembled WGS sequence"/>
</dbReference>
<evidence type="ECO:0000259" key="2">
    <source>
        <dbReference type="Pfam" id="PF02517"/>
    </source>
</evidence>
<evidence type="ECO:0000313" key="4">
    <source>
        <dbReference type="Proteomes" id="UP001158076"/>
    </source>
</evidence>
<dbReference type="GO" id="GO:0008237">
    <property type="term" value="F:metallopeptidase activity"/>
    <property type="evidence" value="ECO:0007669"/>
    <property type="project" value="UniProtKB-KW"/>
</dbReference>
<dbReference type="InterPro" id="IPR003675">
    <property type="entry name" value="Rce1/LyrA-like_dom"/>
</dbReference>
<reference evidence="3" key="1">
    <citation type="submission" date="2022-09" db="EMBL/GenBank/DDBJ databases">
        <title>Intensive care unit water sources are persistently colonized with multi-drug resistant bacteria and are the site of extensive horizontal gene transfer of antibiotic resistance genes.</title>
        <authorList>
            <person name="Diorio-Toth L."/>
        </authorList>
    </citation>
    <scope>NUCLEOTIDE SEQUENCE</scope>
    <source>
        <strain evidence="3">GD04147</strain>
    </source>
</reference>
<evidence type="ECO:0000256" key="1">
    <source>
        <dbReference type="SAM" id="Phobius"/>
    </source>
</evidence>
<feature type="transmembrane region" description="Helical" evidence="1">
    <location>
        <begin position="127"/>
        <end position="151"/>
    </location>
</feature>
<dbReference type="AlphaFoldDB" id="A0A4S2BHZ1"/>
<dbReference type="GO" id="GO:0004175">
    <property type="term" value="F:endopeptidase activity"/>
    <property type="evidence" value="ECO:0007669"/>
    <property type="project" value="UniProtKB-ARBA"/>
</dbReference>